<evidence type="ECO:0000313" key="2">
    <source>
        <dbReference type="Proteomes" id="UP000588098"/>
    </source>
</evidence>
<organism evidence="1 2">
    <name type="scientific">Streptomyces zagrosensis</name>
    <dbReference type="NCBI Taxonomy" id="1042984"/>
    <lineage>
        <taxon>Bacteria</taxon>
        <taxon>Bacillati</taxon>
        <taxon>Actinomycetota</taxon>
        <taxon>Actinomycetes</taxon>
        <taxon>Kitasatosporales</taxon>
        <taxon>Streptomycetaceae</taxon>
        <taxon>Streptomyces</taxon>
    </lineage>
</organism>
<accession>A0A7W9QCH0</accession>
<gene>
    <name evidence="1" type="ORF">FHS42_004820</name>
</gene>
<dbReference type="AlphaFoldDB" id="A0A7W9QCH0"/>
<evidence type="ECO:0000313" key="1">
    <source>
        <dbReference type="EMBL" id="MBB5937736.1"/>
    </source>
</evidence>
<comment type="caution">
    <text evidence="1">The sequence shown here is derived from an EMBL/GenBank/DDBJ whole genome shotgun (WGS) entry which is preliminary data.</text>
</comment>
<dbReference type="Proteomes" id="UP000588098">
    <property type="component" value="Unassembled WGS sequence"/>
</dbReference>
<proteinExistence type="predicted"/>
<sequence length="34" mass="3379">MGQDAPEAGKAVGDGGSRALIARLMFGAMAARTT</sequence>
<name>A0A7W9QCH0_9ACTN</name>
<protein>
    <submittedName>
        <fullName evidence="1">Uncharacterized protein</fullName>
    </submittedName>
</protein>
<keyword evidence="2" id="KW-1185">Reference proteome</keyword>
<reference evidence="1 2" key="1">
    <citation type="submission" date="2020-08" db="EMBL/GenBank/DDBJ databases">
        <title>Genomic Encyclopedia of Type Strains, Phase III (KMG-III): the genomes of soil and plant-associated and newly described type strains.</title>
        <authorList>
            <person name="Whitman W."/>
        </authorList>
    </citation>
    <scope>NUCLEOTIDE SEQUENCE [LARGE SCALE GENOMIC DNA]</scope>
    <source>
        <strain evidence="1 2">CECT 8305</strain>
    </source>
</reference>
<dbReference type="EMBL" id="JACHJL010000013">
    <property type="protein sequence ID" value="MBB5937736.1"/>
    <property type="molecule type" value="Genomic_DNA"/>
</dbReference>